<gene>
    <name evidence="3" type="ORF">BTE48_13780</name>
</gene>
<evidence type="ECO:0000256" key="1">
    <source>
        <dbReference type="ARBA" id="ARBA00009600"/>
    </source>
</evidence>
<dbReference type="InterPro" id="IPR003774">
    <property type="entry name" value="AlgH-like"/>
</dbReference>
<dbReference type="EMBL" id="MTSM01000023">
    <property type="protein sequence ID" value="OPX54555.1"/>
    <property type="molecule type" value="Genomic_DNA"/>
</dbReference>
<dbReference type="Pfam" id="PF02622">
    <property type="entry name" value="DUF179"/>
    <property type="match status" value="1"/>
</dbReference>
<evidence type="ECO:0000256" key="2">
    <source>
        <dbReference type="HAMAP-Rule" id="MF_00758"/>
    </source>
</evidence>
<reference evidence="3 4" key="1">
    <citation type="submission" date="2017-01" db="EMBL/GenBank/DDBJ databases">
        <title>Genome Sequencing of a Marine Spirillum, Oceanospirillum multiglobuliferum ATCC 33336, from Japan.</title>
        <authorList>
            <person name="Carney J.G."/>
            <person name="Trachtenberg A.M."/>
            <person name="Rheaume B.A."/>
            <person name="Linnane J.D."/>
            <person name="Pitts N.L."/>
            <person name="Mykles D.L."/>
            <person name="Maclea K.S."/>
        </authorList>
    </citation>
    <scope>NUCLEOTIDE SEQUENCE [LARGE SCALE GENOMIC DNA]</scope>
    <source>
        <strain evidence="3 4">ATCC 33336</strain>
    </source>
</reference>
<sequence>MSHFQSFRNHFLIAMPHLEDPNFSGTVTYICEHNSEGALGIVINKPLSQLPVAELFAQLELPNPNSGLAEAEMLVPQILEGGPVHHERGFIIHTGAASWDSSLQVTPEVALTTSVDILEAIANRQGPEQFLIALGCAGWDAGQLEKELQDNTWLTCSATLPVLFDTPITEQLHAAAGLLGIDLTLLTSQAGHA</sequence>
<dbReference type="GO" id="GO:0005829">
    <property type="term" value="C:cytosol"/>
    <property type="evidence" value="ECO:0007669"/>
    <property type="project" value="TreeGrafter"/>
</dbReference>
<dbReference type="Gene3D" id="3.40.1740.10">
    <property type="entry name" value="VC0467-like"/>
    <property type="match status" value="1"/>
</dbReference>
<dbReference type="STRING" id="64969.SAMN02745127_02655"/>
<dbReference type="NCBIfam" id="NF001266">
    <property type="entry name" value="PRK00228.1-1"/>
    <property type="match status" value="1"/>
</dbReference>
<dbReference type="SUPFAM" id="SSF143456">
    <property type="entry name" value="VC0467-like"/>
    <property type="match status" value="1"/>
</dbReference>
<comment type="similarity">
    <text evidence="1 2">Belongs to the UPF0301 (AlgH) family.</text>
</comment>
<dbReference type="Proteomes" id="UP000191418">
    <property type="component" value="Unassembled WGS sequence"/>
</dbReference>
<dbReference type="PANTHER" id="PTHR30327:SF1">
    <property type="entry name" value="UPF0301 PROTEIN YQGE"/>
    <property type="match status" value="1"/>
</dbReference>
<dbReference type="AlphaFoldDB" id="A0A1T4RZZ9"/>
<dbReference type="OrthoDB" id="9807486at2"/>
<dbReference type="HAMAP" id="MF_00758">
    <property type="entry name" value="UPF0301"/>
    <property type="match status" value="1"/>
</dbReference>
<evidence type="ECO:0000313" key="3">
    <source>
        <dbReference type="EMBL" id="OPX54555.1"/>
    </source>
</evidence>
<accession>A0A1T4RZZ9</accession>
<organism evidence="3 4">
    <name type="scientific">Oceanospirillum multiglobuliferum</name>
    <dbReference type="NCBI Taxonomy" id="64969"/>
    <lineage>
        <taxon>Bacteria</taxon>
        <taxon>Pseudomonadati</taxon>
        <taxon>Pseudomonadota</taxon>
        <taxon>Gammaproteobacteria</taxon>
        <taxon>Oceanospirillales</taxon>
        <taxon>Oceanospirillaceae</taxon>
        <taxon>Oceanospirillum</taxon>
    </lineage>
</organism>
<evidence type="ECO:0000313" key="4">
    <source>
        <dbReference type="Proteomes" id="UP000191418"/>
    </source>
</evidence>
<name>A0A1T4RZZ9_9GAMM</name>
<comment type="caution">
    <text evidence="3">The sequence shown here is derived from an EMBL/GenBank/DDBJ whole genome shotgun (WGS) entry which is preliminary data.</text>
</comment>
<proteinExistence type="inferred from homology"/>
<keyword evidence="4" id="KW-1185">Reference proteome</keyword>
<protein>
    <recommendedName>
        <fullName evidence="2">UPF0301 protein BTE48_13780</fullName>
    </recommendedName>
</protein>
<dbReference type="RefSeq" id="WP_078746191.1">
    <property type="nucleotide sequence ID" value="NZ_FUXG01000022.1"/>
</dbReference>
<dbReference type="PANTHER" id="PTHR30327">
    <property type="entry name" value="UNCHARACTERIZED PROTEIN YQGE"/>
    <property type="match status" value="1"/>
</dbReference>